<sequence length="1116" mass="124985">MDVQSSSPMSPGRRPFCRQTAVTENCDVADGPVDATLNGNIAPTGHSGFPRVQLVHESSKESLVHTLPNSIARQKKSLQKNPPLQKNQSENCPHSRNENVSKMKQLFAKYVYSAQLAAFDRRLFKQRNSETIRYRQNTSSEEIARQKPEAKKPSRKKDVSDGLPFSSGVLADFKREKIVLAHQKDFSDVLPRETDTPSQQLPAGYCGGVSEVRSRQESRSGLEPSGGERFQNGDIPTIKVNSEEEKCISDTGREKGERFRQSKKSSGYGTGGSDDIPEGEFLSSVFLSSETSVDKEVHREGLRDDHQMLRSPFPNKEVLLCAPNGEYLAEQPKAVALGKGERQLQCRNTDLPSDAMVWQFSGTNIMNMIIPSHIDDNGVDNATRSELVRYFNEIVLANPNIPLPKCELPKFDWNDLEAARIADLISTEEKKDEQFLECVETMASLSSQPWALEPMEVRQQSPDHLSDDSSAERFELDISKESVAEPSLYLGTFSSQDPDSGIRGWGSLDDVDGKMDPPVYPSTGAAARPTPSQQLHDVASANHLAALRIGHSSASARAAAYDLNNEFDTCGISDRKYPQRNPSSVTGSEIHHQLNGYLTTPNQDQSQPMTNGVVTRGAAGFTDQGARSTKRGSTPQEWKTPCNGPLANGFAGPCHRKKSTGYQYDRESDTRSAVVDSGRQFYTTTGMAPTQPLGCGSTGPNYKDQRPSLSQLERSVYCLKRFPHGNCSDCSCLQGKKQVLQLKHSFLNDKIKDREDILRCLWHHSRQCREIQCIVPFCDVYRSGQPLSFEEQFAQMCHNSLKVDLQLELVHAMHKQVRSENFLQLDPSNPISHEAWTRAQVREGQFLGDFGDFNILRAGVEFQDKQTLNVVIKKAVCHPDSKNVYFRINRKSSPYITQDFWCSDLCKENRLLVCSAYYPEMKSLHTVMMFGNLTLDLCLTLLQQVIAAAIHLHSIEIVYLNWKCSNVLLYCSTTDRNHVNIKLCNFSRAVQVKPGSVVTCPADIRETYDPCFTAPEVLCGEALSYNSDVWGIGCLLYEMLYKKPPYSDYCHQSPAQMREMVRRNQLEHNFSADHAQLLPLLCECWERLAGDRCTTEALLVLVAEALLLHKMAQAER</sequence>
<dbReference type="SUPFAM" id="SSF56112">
    <property type="entry name" value="Protein kinase-like (PK-like)"/>
    <property type="match status" value="1"/>
</dbReference>
<evidence type="ECO:0000313" key="4">
    <source>
        <dbReference type="Proteomes" id="UP000887568"/>
    </source>
</evidence>
<reference evidence="3" key="1">
    <citation type="submission" date="2022-11" db="UniProtKB">
        <authorList>
            <consortium name="EnsemblMetazoa"/>
        </authorList>
    </citation>
    <scope>IDENTIFICATION</scope>
</reference>
<keyword evidence="4" id="KW-1185">Reference proteome</keyword>
<feature type="region of interest" description="Disordered" evidence="1">
    <location>
        <begin position="189"/>
        <end position="276"/>
    </location>
</feature>
<feature type="compositionally biased region" description="Basic and acidic residues" evidence="1">
    <location>
        <begin position="142"/>
        <end position="160"/>
    </location>
</feature>
<feature type="domain" description="Protein kinase" evidence="2">
    <location>
        <begin position="687"/>
        <end position="1107"/>
    </location>
</feature>
<feature type="compositionally biased region" description="Polar residues" evidence="1">
    <location>
        <begin position="625"/>
        <end position="637"/>
    </location>
</feature>
<dbReference type="OrthoDB" id="4062651at2759"/>
<feature type="compositionally biased region" description="Basic and acidic residues" evidence="1">
    <location>
        <begin position="241"/>
        <end position="260"/>
    </location>
</feature>
<evidence type="ECO:0000313" key="3">
    <source>
        <dbReference type="EnsemblMetazoa" id="XP_038059708.1"/>
    </source>
</evidence>
<feature type="compositionally biased region" description="Polar residues" evidence="1">
    <location>
        <begin position="79"/>
        <end position="92"/>
    </location>
</feature>
<accession>A0A914A7D9</accession>
<evidence type="ECO:0000259" key="2">
    <source>
        <dbReference type="PROSITE" id="PS50011"/>
    </source>
</evidence>
<dbReference type="RefSeq" id="XP_038059708.1">
    <property type="nucleotide sequence ID" value="XM_038203780.1"/>
</dbReference>
<dbReference type="InterPro" id="IPR000719">
    <property type="entry name" value="Prot_kinase_dom"/>
</dbReference>
<name>A0A914A7D9_PATMI</name>
<feature type="region of interest" description="Disordered" evidence="1">
    <location>
        <begin position="130"/>
        <end position="165"/>
    </location>
</feature>
<feature type="region of interest" description="Disordered" evidence="1">
    <location>
        <begin position="76"/>
        <end position="96"/>
    </location>
</feature>
<dbReference type="OMA" id="PISHEAW"/>
<feature type="region of interest" description="Disordered" evidence="1">
    <location>
        <begin position="620"/>
        <end position="642"/>
    </location>
</feature>
<dbReference type="Gene3D" id="1.10.510.10">
    <property type="entry name" value="Transferase(Phosphotransferase) domain 1"/>
    <property type="match status" value="1"/>
</dbReference>
<dbReference type="InterPro" id="IPR052751">
    <property type="entry name" value="Plant_MAPKKK"/>
</dbReference>
<dbReference type="AlphaFoldDB" id="A0A914A7D9"/>
<organism evidence="3 4">
    <name type="scientific">Patiria miniata</name>
    <name type="common">Bat star</name>
    <name type="synonym">Asterina miniata</name>
    <dbReference type="NCBI Taxonomy" id="46514"/>
    <lineage>
        <taxon>Eukaryota</taxon>
        <taxon>Metazoa</taxon>
        <taxon>Echinodermata</taxon>
        <taxon>Eleutherozoa</taxon>
        <taxon>Asterozoa</taxon>
        <taxon>Asteroidea</taxon>
        <taxon>Valvatacea</taxon>
        <taxon>Valvatida</taxon>
        <taxon>Asterinidae</taxon>
        <taxon>Patiria</taxon>
    </lineage>
</organism>
<proteinExistence type="predicted"/>
<dbReference type="InterPro" id="IPR011009">
    <property type="entry name" value="Kinase-like_dom_sf"/>
</dbReference>
<dbReference type="Pfam" id="PF00069">
    <property type="entry name" value="Pkinase"/>
    <property type="match status" value="1"/>
</dbReference>
<dbReference type="PANTHER" id="PTHR48011:SF4">
    <property type="entry name" value="MITOGEN-ACTIVATED PROTEIN KINASE KINASE KINASE 19"/>
    <property type="match status" value="1"/>
</dbReference>
<dbReference type="GO" id="GO:0007165">
    <property type="term" value="P:signal transduction"/>
    <property type="evidence" value="ECO:0007669"/>
    <property type="project" value="TreeGrafter"/>
</dbReference>
<dbReference type="Proteomes" id="UP000887568">
    <property type="component" value="Unplaced"/>
</dbReference>
<dbReference type="EnsemblMetazoa" id="XM_038203780.1">
    <property type="protein sequence ID" value="XP_038059708.1"/>
    <property type="gene ID" value="LOC119730755"/>
</dbReference>
<evidence type="ECO:0000256" key="1">
    <source>
        <dbReference type="SAM" id="MobiDB-lite"/>
    </source>
</evidence>
<protein>
    <recommendedName>
        <fullName evidence="2">Protein kinase domain-containing protein</fullName>
    </recommendedName>
</protein>
<dbReference type="GO" id="GO:0004672">
    <property type="term" value="F:protein kinase activity"/>
    <property type="evidence" value="ECO:0007669"/>
    <property type="project" value="InterPro"/>
</dbReference>
<dbReference type="GO" id="GO:0005524">
    <property type="term" value="F:ATP binding"/>
    <property type="evidence" value="ECO:0007669"/>
    <property type="project" value="InterPro"/>
</dbReference>
<dbReference type="PANTHER" id="PTHR48011">
    <property type="entry name" value="CCR4-NOT TRANSCRIPTIONAL COMPLEX SUBUNIT CAF120-RELATED"/>
    <property type="match status" value="1"/>
</dbReference>
<dbReference type="GeneID" id="119730755"/>
<dbReference type="PROSITE" id="PS50011">
    <property type="entry name" value="PROTEIN_KINASE_DOM"/>
    <property type="match status" value="1"/>
</dbReference>